<name>A0A1S7U3F5_9HYPH</name>
<comment type="caution">
    <text evidence="3">The sequence shown here is derived from an EMBL/GenBank/DDBJ whole genome shotgun (WGS) entry which is preliminary data.</text>
</comment>
<dbReference type="Proteomes" id="UP000192140">
    <property type="component" value="Unassembled WGS sequence"/>
</dbReference>
<keyword evidence="4" id="KW-1185">Reference proteome</keyword>
<gene>
    <name evidence="3" type="ORF">AGR7A_Lc180033</name>
</gene>
<keyword evidence="2" id="KW-0812">Transmembrane</keyword>
<keyword evidence="2" id="KW-0472">Membrane</keyword>
<feature type="region of interest" description="Disordered" evidence="1">
    <location>
        <begin position="61"/>
        <end position="92"/>
    </location>
</feature>
<evidence type="ECO:0000256" key="2">
    <source>
        <dbReference type="SAM" id="Phobius"/>
    </source>
</evidence>
<dbReference type="EMBL" id="FCNP01000039">
    <property type="protein sequence ID" value="CVI61328.1"/>
    <property type="molecule type" value="Genomic_DNA"/>
</dbReference>
<protein>
    <submittedName>
        <fullName evidence="3">Uncharacterized protein</fullName>
    </submittedName>
</protein>
<keyword evidence="2" id="KW-1133">Transmembrane helix</keyword>
<dbReference type="AlphaFoldDB" id="A0A1S7U3F5"/>
<reference evidence="3" key="1">
    <citation type="submission" date="2016-01" db="EMBL/GenBank/DDBJ databases">
        <authorList>
            <person name="Regsiter A."/>
            <person name="william w."/>
        </authorList>
    </citation>
    <scope>NUCLEOTIDE SEQUENCE</scope>
    <source>
        <strain evidence="3">NCPPB 1641</strain>
    </source>
</reference>
<proteinExistence type="predicted"/>
<evidence type="ECO:0000256" key="1">
    <source>
        <dbReference type="SAM" id="MobiDB-lite"/>
    </source>
</evidence>
<evidence type="ECO:0000313" key="4">
    <source>
        <dbReference type="Proteomes" id="UP000192140"/>
    </source>
</evidence>
<sequence length="92" mass="10177">MTRPWHSPLWKSGIGRLAGVGNLFGDRQQPFALNFLLCPLAAVAHGLGFFADALFPWPKNKRPGFDPTSHNHSNRQPVHPWSAGSNDEYQAA</sequence>
<feature type="transmembrane region" description="Helical" evidence="2">
    <location>
        <begin position="31"/>
        <end position="55"/>
    </location>
</feature>
<accession>A0A1S7U3F5</accession>
<evidence type="ECO:0000313" key="3">
    <source>
        <dbReference type="EMBL" id="CVI61328.1"/>
    </source>
</evidence>
<feature type="compositionally biased region" description="Polar residues" evidence="1">
    <location>
        <begin position="83"/>
        <end position="92"/>
    </location>
</feature>
<organism evidence="3 4">
    <name type="scientific">Agrobacterium deltaense NCPPB 1641</name>
    <dbReference type="NCBI Taxonomy" id="1183425"/>
    <lineage>
        <taxon>Bacteria</taxon>
        <taxon>Pseudomonadati</taxon>
        <taxon>Pseudomonadota</taxon>
        <taxon>Alphaproteobacteria</taxon>
        <taxon>Hyphomicrobiales</taxon>
        <taxon>Rhizobiaceae</taxon>
        <taxon>Rhizobium/Agrobacterium group</taxon>
        <taxon>Agrobacterium</taxon>
    </lineage>
</organism>